<comment type="caution">
    <text evidence="5">The sequence shown here is derived from an EMBL/GenBank/DDBJ whole genome shotgun (WGS) entry which is preliminary data.</text>
</comment>
<dbReference type="InterPro" id="IPR019887">
    <property type="entry name" value="Tscrpt_reg_AsnC/Lrp_C"/>
</dbReference>
<protein>
    <submittedName>
        <fullName evidence="5">Lrp/AsnC family leucine-responsive transcriptional regulator</fullName>
    </submittedName>
</protein>
<dbReference type="PANTHER" id="PTHR30154">
    <property type="entry name" value="LEUCINE-RESPONSIVE REGULATORY PROTEIN"/>
    <property type="match status" value="1"/>
</dbReference>
<name>A0ABT9Q0U5_9HYPH</name>
<evidence type="ECO:0000313" key="5">
    <source>
        <dbReference type="EMBL" id="MDP9839604.1"/>
    </source>
</evidence>
<keyword evidence="2" id="KW-0238">DNA-binding</keyword>
<dbReference type="InterPro" id="IPR011008">
    <property type="entry name" value="Dimeric_a/b-barrel"/>
</dbReference>
<dbReference type="InterPro" id="IPR036388">
    <property type="entry name" value="WH-like_DNA-bd_sf"/>
</dbReference>
<evidence type="ECO:0000313" key="6">
    <source>
        <dbReference type="Proteomes" id="UP001241472"/>
    </source>
</evidence>
<proteinExistence type="predicted"/>
<dbReference type="InterPro" id="IPR000485">
    <property type="entry name" value="AsnC-type_HTH_dom"/>
</dbReference>
<sequence>MSLSKADRCILRLMQQDATITLSALAERAGLSPSTAQRRLQKLREDKVILRDVSIVDPKKVGAAVAMLVEVELERDRPELLPPFLRWVSETPEVQEAWCTSGRGDYTLVILAQSVDHFDRLADGMMERNPNIRKFTTSVVLKTLKRGLVVPVECDAR</sequence>
<dbReference type="SUPFAM" id="SSF54909">
    <property type="entry name" value="Dimeric alpha+beta barrel"/>
    <property type="match status" value="1"/>
</dbReference>
<dbReference type="PANTHER" id="PTHR30154:SF34">
    <property type="entry name" value="TRANSCRIPTIONAL REGULATOR AZLB"/>
    <property type="match status" value="1"/>
</dbReference>
<dbReference type="Gene3D" id="3.30.70.920">
    <property type="match status" value="1"/>
</dbReference>
<dbReference type="RefSeq" id="WP_306838352.1">
    <property type="nucleotide sequence ID" value="NZ_JAUSRF010000017.1"/>
</dbReference>
<dbReference type="EMBL" id="JAUSRF010000017">
    <property type="protein sequence ID" value="MDP9839604.1"/>
    <property type="molecule type" value="Genomic_DNA"/>
</dbReference>
<evidence type="ECO:0000256" key="3">
    <source>
        <dbReference type="ARBA" id="ARBA00023163"/>
    </source>
</evidence>
<dbReference type="CDD" id="cd00090">
    <property type="entry name" value="HTH_ARSR"/>
    <property type="match status" value="1"/>
</dbReference>
<accession>A0ABT9Q0U5</accession>
<keyword evidence="1" id="KW-0805">Transcription regulation</keyword>
<feature type="domain" description="HTH asnC-type" evidence="4">
    <location>
        <begin position="3"/>
        <end position="64"/>
    </location>
</feature>
<gene>
    <name evidence="5" type="ORF">J2T09_004380</name>
</gene>
<organism evidence="5 6">
    <name type="scientific">Neorhizobium huautlense</name>
    <dbReference type="NCBI Taxonomy" id="67774"/>
    <lineage>
        <taxon>Bacteria</taxon>
        <taxon>Pseudomonadati</taxon>
        <taxon>Pseudomonadota</taxon>
        <taxon>Alphaproteobacteria</taxon>
        <taxon>Hyphomicrobiales</taxon>
        <taxon>Rhizobiaceae</taxon>
        <taxon>Rhizobium/Agrobacterium group</taxon>
        <taxon>Neorhizobium</taxon>
    </lineage>
</organism>
<dbReference type="PROSITE" id="PS50956">
    <property type="entry name" value="HTH_ASNC_2"/>
    <property type="match status" value="1"/>
</dbReference>
<dbReference type="Pfam" id="PF13404">
    <property type="entry name" value="HTH_AsnC-type"/>
    <property type="match status" value="1"/>
</dbReference>
<dbReference type="InterPro" id="IPR019888">
    <property type="entry name" value="Tscrpt_reg_AsnC-like"/>
</dbReference>
<reference evidence="5 6" key="1">
    <citation type="submission" date="2023-07" db="EMBL/GenBank/DDBJ databases">
        <title>Sorghum-associated microbial communities from plants grown in Nebraska, USA.</title>
        <authorList>
            <person name="Schachtman D."/>
        </authorList>
    </citation>
    <scope>NUCLEOTIDE SEQUENCE [LARGE SCALE GENOMIC DNA]</scope>
    <source>
        <strain evidence="5 6">DS1307</strain>
    </source>
</reference>
<dbReference type="InterPro" id="IPR036390">
    <property type="entry name" value="WH_DNA-bd_sf"/>
</dbReference>
<dbReference type="Pfam" id="PF01037">
    <property type="entry name" value="AsnC_trans_reg"/>
    <property type="match status" value="1"/>
</dbReference>
<keyword evidence="6" id="KW-1185">Reference proteome</keyword>
<evidence type="ECO:0000256" key="1">
    <source>
        <dbReference type="ARBA" id="ARBA00023015"/>
    </source>
</evidence>
<evidence type="ECO:0000256" key="2">
    <source>
        <dbReference type="ARBA" id="ARBA00023125"/>
    </source>
</evidence>
<dbReference type="InterPro" id="IPR011991">
    <property type="entry name" value="ArsR-like_HTH"/>
</dbReference>
<keyword evidence="3" id="KW-0804">Transcription</keyword>
<dbReference type="SUPFAM" id="SSF46785">
    <property type="entry name" value="Winged helix' DNA-binding domain"/>
    <property type="match status" value="1"/>
</dbReference>
<evidence type="ECO:0000259" key="4">
    <source>
        <dbReference type="PROSITE" id="PS50956"/>
    </source>
</evidence>
<dbReference type="Gene3D" id="1.10.10.10">
    <property type="entry name" value="Winged helix-like DNA-binding domain superfamily/Winged helix DNA-binding domain"/>
    <property type="match status" value="1"/>
</dbReference>
<dbReference type="Proteomes" id="UP001241472">
    <property type="component" value="Unassembled WGS sequence"/>
</dbReference>
<dbReference type="SMART" id="SM00344">
    <property type="entry name" value="HTH_ASNC"/>
    <property type="match status" value="1"/>
</dbReference>
<dbReference type="PRINTS" id="PR00033">
    <property type="entry name" value="HTHASNC"/>
</dbReference>